<dbReference type="InterPro" id="IPR051911">
    <property type="entry name" value="SDR_oxidoreductase"/>
</dbReference>
<organism evidence="5 6">
    <name type="scientific">Enhygromyxa salina</name>
    <dbReference type="NCBI Taxonomy" id="215803"/>
    <lineage>
        <taxon>Bacteria</taxon>
        <taxon>Pseudomonadati</taxon>
        <taxon>Myxococcota</taxon>
        <taxon>Polyangia</taxon>
        <taxon>Nannocystales</taxon>
        <taxon>Nannocystaceae</taxon>
        <taxon>Enhygromyxa</taxon>
    </lineage>
</organism>
<evidence type="ECO:0000313" key="6">
    <source>
        <dbReference type="Proteomes" id="UP000237968"/>
    </source>
</evidence>
<dbReference type="InterPro" id="IPR036291">
    <property type="entry name" value="NAD(P)-bd_dom_sf"/>
</dbReference>
<dbReference type="InterPro" id="IPR057326">
    <property type="entry name" value="KR_dom"/>
</dbReference>
<name>A0A2S9XXW1_9BACT</name>
<accession>A0A2S9XXW1</accession>
<evidence type="ECO:0000256" key="1">
    <source>
        <dbReference type="ARBA" id="ARBA00006484"/>
    </source>
</evidence>
<gene>
    <name evidence="5" type="primary">fabG_6</name>
    <name evidence="5" type="ORF">ENSA5_32180</name>
</gene>
<dbReference type="Pfam" id="PF00106">
    <property type="entry name" value="adh_short"/>
    <property type="match status" value="1"/>
</dbReference>
<evidence type="ECO:0000259" key="4">
    <source>
        <dbReference type="SMART" id="SM00822"/>
    </source>
</evidence>
<dbReference type="CDD" id="cd05374">
    <property type="entry name" value="17beta-HSD-like_SDR_c"/>
    <property type="match status" value="1"/>
</dbReference>
<dbReference type="PROSITE" id="PS00061">
    <property type="entry name" value="ADH_SHORT"/>
    <property type="match status" value="1"/>
</dbReference>
<dbReference type="PANTHER" id="PTHR43976">
    <property type="entry name" value="SHORT CHAIN DEHYDROGENASE"/>
    <property type="match status" value="1"/>
</dbReference>
<dbReference type="Proteomes" id="UP000237968">
    <property type="component" value="Unassembled WGS sequence"/>
</dbReference>
<dbReference type="PANTHER" id="PTHR43976:SF16">
    <property type="entry name" value="SHORT-CHAIN DEHYDROGENASE_REDUCTASE FAMILY PROTEIN"/>
    <property type="match status" value="1"/>
</dbReference>
<dbReference type="InterPro" id="IPR002347">
    <property type="entry name" value="SDR_fam"/>
</dbReference>
<keyword evidence="2 5" id="KW-0560">Oxidoreductase</keyword>
<comment type="caution">
    <text evidence="5">The sequence shown here is derived from an EMBL/GenBank/DDBJ whole genome shotgun (WGS) entry which is preliminary data.</text>
</comment>
<dbReference type="SUPFAM" id="SSF51735">
    <property type="entry name" value="NAD(P)-binding Rossmann-fold domains"/>
    <property type="match status" value="1"/>
</dbReference>
<keyword evidence="6" id="KW-1185">Reference proteome</keyword>
<protein>
    <submittedName>
        <fullName evidence="5">3-oxoacyl-[acyl-carrier-protein] reductase FabG</fullName>
        <ecNumber evidence="5">1.1.1.100</ecNumber>
    </submittedName>
</protein>
<evidence type="ECO:0000256" key="2">
    <source>
        <dbReference type="ARBA" id="ARBA00023002"/>
    </source>
</evidence>
<dbReference type="GO" id="GO:0004316">
    <property type="term" value="F:3-oxoacyl-[acyl-carrier-protein] reductase (NADPH) activity"/>
    <property type="evidence" value="ECO:0007669"/>
    <property type="project" value="UniProtKB-EC"/>
</dbReference>
<dbReference type="SMART" id="SM00822">
    <property type="entry name" value="PKS_KR"/>
    <property type="match status" value="1"/>
</dbReference>
<dbReference type="InterPro" id="IPR020904">
    <property type="entry name" value="Sc_DH/Rdtase_CS"/>
</dbReference>
<dbReference type="PRINTS" id="PR00081">
    <property type="entry name" value="GDHRDH"/>
</dbReference>
<comment type="similarity">
    <text evidence="1 3">Belongs to the short-chain dehydrogenases/reductases (SDR) family.</text>
</comment>
<evidence type="ECO:0000313" key="5">
    <source>
        <dbReference type="EMBL" id="PRP97709.1"/>
    </source>
</evidence>
<dbReference type="PRINTS" id="PR00080">
    <property type="entry name" value="SDRFAMILY"/>
</dbReference>
<dbReference type="EC" id="1.1.1.100" evidence="5"/>
<reference evidence="5 6" key="1">
    <citation type="submission" date="2018-03" db="EMBL/GenBank/DDBJ databases">
        <title>Draft Genome Sequences of the Obligatory Marine Myxobacteria Enhygromyxa salina SWB005.</title>
        <authorList>
            <person name="Poehlein A."/>
            <person name="Moghaddam J.A."/>
            <person name="Harms H."/>
            <person name="Alanjari M."/>
            <person name="Koenig G.M."/>
            <person name="Daniel R."/>
            <person name="Schaeberle T.F."/>
        </authorList>
    </citation>
    <scope>NUCLEOTIDE SEQUENCE [LARGE SCALE GENOMIC DNA]</scope>
    <source>
        <strain evidence="5 6">SWB005</strain>
    </source>
</reference>
<dbReference type="Gene3D" id="3.40.50.720">
    <property type="entry name" value="NAD(P)-binding Rossmann-like Domain"/>
    <property type="match status" value="1"/>
</dbReference>
<dbReference type="OrthoDB" id="5354363at2"/>
<dbReference type="RefSeq" id="WP_106392572.1">
    <property type="nucleotide sequence ID" value="NZ_PVNK01000149.1"/>
</dbReference>
<dbReference type="AlphaFoldDB" id="A0A2S9XXW1"/>
<evidence type="ECO:0000256" key="3">
    <source>
        <dbReference type="RuleBase" id="RU000363"/>
    </source>
</evidence>
<proteinExistence type="inferred from homology"/>
<feature type="domain" description="Ketoreductase" evidence="4">
    <location>
        <begin position="4"/>
        <end position="186"/>
    </location>
</feature>
<sequence>MRRGTALVTGSSSGFGLRTCVALCARGFKVYASMRELGRAGELRRALQASGFGSERVEFVTLDVTDADQREALVEQILDAEGAVDVLVNNAGQMLTGFAEELDEAALRAQFEVNFFGLVRLTQALLPAMRERRHGRVINVSSIVGRSAIPGHAGYCASKFALEGWSESLRYELVPFNVFVCLVEPGLFPTQIFARNRNQVESEPGSVYGRLKTGLDAGTRQLQKLLARADPDDVAQVIAKLALAERPRLRHLVGVDAWIGALASGPATQAWWEARMIQLFQR</sequence>
<dbReference type="EMBL" id="PVNK01000149">
    <property type="protein sequence ID" value="PRP97709.1"/>
    <property type="molecule type" value="Genomic_DNA"/>
</dbReference>